<keyword evidence="2" id="KW-1185">Reference proteome</keyword>
<comment type="caution">
    <text evidence="1">The sequence shown here is derived from an EMBL/GenBank/DDBJ whole genome shotgun (WGS) entry which is preliminary data.</text>
</comment>
<accession>A0ABQ9GG08</accession>
<sequence length="149" mass="16588">MTRDTFDYILSEVRRDLTKYNFRKTISPEERLVVTLRCGVVNDVGDTWLLFASGGSGEFANVFVPTPVSSLCASSSISGMLPFESPRDTVAFKNSDILKYGHLLTFTFLSSRSNVSLIPLRFFFRSSTATNDSLDNTIGNIIHDTCKVL</sequence>
<name>A0ABQ9GG08_9NEOP</name>
<organism evidence="1 2">
    <name type="scientific">Dryococelus australis</name>
    <dbReference type="NCBI Taxonomy" id="614101"/>
    <lineage>
        <taxon>Eukaryota</taxon>
        <taxon>Metazoa</taxon>
        <taxon>Ecdysozoa</taxon>
        <taxon>Arthropoda</taxon>
        <taxon>Hexapoda</taxon>
        <taxon>Insecta</taxon>
        <taxon>Pterygota</taxon>
        <taxon>Neoptera</taxon>
        <taxon>Polyneoptera</taxon>
        <taxon>Phasmatodea</taxon>
        <taxon>Verophasmatodea</taxon>
        <taxon>Anareolatae</taxon>
        <taxon>Phasmatidae</taxon>
        <taxon>Eurycanthinae</taxon>
        <taxon>Dryococelus</taxon>
    </lineage>
</organism>
<protein>
    <submittedName>
        <fullName evidence="1">Uncharacterized protein</fullName>
    </submittedName>
</protein>
<evidence type="ECO:0000313" key="1">
    <source>
        <dbReference type="EMBL" id="KAJ8870642.1"/>
    </source>
</evidence>
<dbReference type="EMBL" id="JARBHB010000013">
    <property type="protein sequence ID" value="KAJ8870642.1"/>
    <property type="molecule type" value="Genomic_DNA"/>
</dbReference>
<reference evidence="1 2" key="1">
    <citation type="submission" date="2023-02" db="EMBL/GenBank/DDBJ databases">
        <title>LHISI_Scaffold_Assembly.</title>
        <authorList>
            <person name="Stuart O.P."/>
            <person name="Cleave R."/>
            <person name="Magrath M.J.L."/>
            <person name="Mikheyev A.S."/>
        </authorList>
    </citation>
    <scope>NUCLEOTIDE SEQUENCE [LARGE SCALE GENOMIC DNA]</scope>
    <source>
        <strain evidence="1">Daus_M_001</strain>
        <tissue evidence="1">Leg muscle</tissue>
    </source>
</reference>
<gene>
    <name evidence="1" type="ORF">PR048_029665</name>
</gene>
<proteinExistence type="predicted"/>
<dbReference type="Proteomes" id="UP001159363">
    <property type="component" value="Chromosome 12"/>
</dbReference>
<evidence type="ECO:0000313" key="2">
    <source>
        <dbReference type="Proteomes" id="UP001159363"/>
    </source>
</evidence>